<proteinExistence type="inferred from homology"/>
<keyword evidence="6 9" id="KW-0769">Symport</keyword>
<evidence type="ECO:0000313" key="10">
    <source>
        <dbReference type="EMBL" id="SET39312.1"/>
    </source>
</evidence>
<feature type="transmembrane region" description="Helical" evidence="9">
    <location>
        <begin position="22"/>
        <end position="44"/>
    </location>
</feature>
<evidence type="ECO:0000256" key="5">
    <source>
        <dbReference type="ARBA" id="ARBA00022692"/>
    </source>
</evidence>
<feature type="transmembrane region" description="Helical" evidence="9">
    <location>
        <begin position="214"/>
        <end position="235"/>
    </location>
</feature>
<accession>A0A1I0E362</accession>
<evidence type="ECO:0000256" key="4">
    <source>
        <dbReference type="ARBA" id="ARBA00022475"/>
    </source>
</evidence>
<evidence type="ECO:0000256" key="8">
    <source>
        <dbReference type="ARBA" id="ARBA00023136"/>
    </source>
</evidence>
<evidence type="ECO:0000256" key="9">
    <source>
        <dbReference type="RuleBase" id="RU363064"/>
    </source>
</evidence>
<dbReference type="Proteomes" id="UP000242642">
    <property type="component" value="Unassembled WGS sequence"/>
</dbReference>
<keyword evidence="7 9" id="KW-1133">Transmembrane helix</keyword>
<feature type="transmembrane region" description="Helical" evidence="9">
    <location>
        <begin position="187"/>
        <end position="205"/>
    </location>
</feature>
<feature type="transmembrane region" description="Helical" evidence="9">
    <location>
        <begin position="149"/>
        <end position="167"/>
    </location>
</feature>
<dbReference type="InterPro" id="IPR001463">
    <property type="entry name" value="Na/Ala_symport"/>
</dbReference>
<name>A0A1I0E362_9GAMM</name>
<feature type="transmembrane region" description="Helical" evidence="9">
    <location>
        <begin position="241"/>
        <end position="264"/>
    </location>
</feature>
<dbReference type="RefSeq" id="WP_218139528.1">
    <property type="nucleotide sequence ID" value="NZ_FOHV01000022.1"/>
</dbReference>
<feature type="transmembrane region" description="Helical" evidence="9">
    <location>
        <begin position="406"/>
        <end position="424"/>
    </location>
</feature>
<protein>
    <submittedName>
        <fullName evidence="10">Alanine or glycine:cation symporter, AGCS family</fullName>
    </submittedName>
</protein>
<feature type="transmembrane region" description="Helical" evidence="9">
    <location>
        <begin position="305"/>
        <end position="326"/>
    </location>
</feature>
<dbReference type="AlphaFoldDB" id="A0A1I0E362"/>
<dbReference type="NCBIfam" id="TIGR00835">
    <property type="entry name" value="agcS"/>
    <property type="match status" value="1"/>
</dbReference>
<dbReference type="GO" id="GO:0005283">
    <property type="term" value="F:amino acid:sodium symporter activity"/>
    <property type="evidence" value="ECO:0007669"/>
    <property type="project" value="InterPro"/>
</dbReference>
<reference evidence="11" key="1">
    <citation type="submission" date="2016-10" db="EMBL/GenBank/DDBJ databases">
        <authorList>
            <person name="Varghese N."/>
            <person name="Submissions S."/>
        </authorList>
    </citation>
    <scope>NUCLEOTIDE SEQUENCE [LARGE SCALE GENOMIC DNA]</scope>
    <source>
        <strain evidence="11">DSM 18579</strain>
    </source>
</reference>
<dbReference type="PROSITE" id="PS00873">
    <property type="entry name" value="NA_ALANINE_SYMP"/>
    <property type="match status" value="1"/>
</dbReference>
<dbReference type="Gene3D" id="1.20.1740.10">
    <property type="entry name" value="Amino acid/polyamine transporter I"/>
    <property type="match status" value="1"/>
</dbReference>
<dbReference type="Pfam" id="PF01235">
    <property type="entry name" value="Na_Ala_symp"/>
    <property type="match status" value="1"/>
</dbReference>
<keyword evidence="5 9" id="KW-0812">Transmembrane</keyword>
<keyword evidence="3 9" id="KW-0813">Transport</keyword>
<evidence type="ECO:0000256" key="7">
    <source>
        <dbReference type="ARBA" id="ARBA00022989"/>
    </source>
</evidence>
<feature type="transmembrane region" description="Helical" evidence="9">
    <location>
        <begin position="367"/>
        <end position="385"/>
    </location>
</feature>
<evidence type="ECO:0000256" key="2">
    <source>
        <dbReference type="ARBA" id="ARBA00009261"/>
    </source>
</evidence>
<dbReference type="PANTHER" id="PTHR30330:SF7">
    <property type="entry name" value="SODIUM_PROTON-DEPENDENT ALANINE CARRIER PROTEIN YRBD-RELATED"/>
    <property type="match status" value="1"/>
</dbReference>
<sequence length="491" mass="53298">MEAQAIINSIASILETIQGLVWSYPLIGLCLFAGVFFSVATRFMQIRGIKEMIRLMLKNKSSDSGVSSFQAFAMSLSGRVGTGNITGVALAIGVGGPGAIFWMWVVAFLGASTSYVECTLAQIYKQKDKNAYYRGGPAYYIEKAMGQKWYALIFAGFTVLAWGFLMPTTQSNAIAESLTVAWDIKPIYTAIGLAIVMSFIIFGGIRRIASFAQWVVPFMALAYIAVALVIIGINFKAIPSMLTLIFESAFGMGPVLGAVIWQAIQMGVKRGLYSNEAGQGSAPHSAAVAEVKHPAEQGYVQAFSVYIDTLFVCTATAFIILSTGLYNVVDPNNPDAFIYVGLQGVEAGSAFAQHAIESVLPGFGKGFVAIALLFFAFTTIIAYYYMAETNLTYLFKNKPSQIWINLLRFGSVVTVFLGCIYASKTAWSLGDIGVGLMAWMNIIAILILFVPAIKALRDYEAQKKAGKTPVFHPEKLGIKNAEIWNEINSTK</sequence>
<dbReference type="FunFam" id="1.20.1740.10:FF:000004">
    <property type="entry name" value="Sodium:alanine symporter family protein"/>
    <property type="match status" value="1"/>
</dbReference>
<dbReference type="PRINTS" id="PR00175">
    <property type="entry name" value="NAALASMPORT"/>
</dbReference>
<evidence type="ECO:0000313" key="11">
    <source>
        <dbReference type="Proteomes" id="UP000242642"/>
    </source>
</evidence>
<keyword evidence="8 9" id="KW-0472">Membrane</keyword>
<keyword evidence="9" id="KW-0997">Cell inner membrane</keyword>
<gene>
    <name evidence="10" type="ORF">SAMN02583745_02231</name>
</gene>
<evidence type="ECO:0000256" key="6">
    <source>
        <dbReference type="ARBA" id="ARBA00022847"/>
    </source>
</evidence>
<dbReference type="EMBL" id="FOHV01000022">
    <property type="protein sequence ID" value="SET39312.1"/>
    <property type="molecule type" value="Genomic_DNA"/>
</dbReference>
<evidence type="ECO:0000256" key="3">
    <source>
        <dbReference type="ARBA" id="ARBA00022448"/>
    </source>
</evidence>
<comment type="similarity">
    <text evidence="2 9">Belongs to the alanine or glycine:cation symporter (AGCS) (TC 2.A.25) family.</text>
</comment>
<dbReference type="STRING" id="1123402.SAMN02583745_02231"/>
<dbReference type="GO" id="GO:0005886">
    <property type="term" value="C:plasma membrane"/>
    <property type="evidence" value="ECO:0007669"/>
    <property type="project" value="UniProtKB-SubCell"/>
</dbReference>
<dbReference type="PANTHER" id="PTHR30330">
    <property type="entry name" value="AGSS FAMILY TRANSPORTER, SODIUM-ALANINE"/>
    <property type="match status" value="1"/>
</dbReference>
<feature type="transmembrane region" description="Helical" evidence="9">
    <location>
        <begin position="436"/>
        <end position="456"/>
    </location>
</feature>
<comment type="subcellular location">
    <subcellularLocation>
        <location evidence="9">Cell inner membrane</location>
        <topology evidence="9">Multi-pass membrane protein</topology>
    </subcellularLocation>
    <subcellularLocation>
        <location evidence="1">Cell membrane</location>
        <topology evidence="1">Multi-pass membrane protein</topology>
    </subcellularLocation>
</comment>
<keyword evidence="11" id="KW-1185">Reference proteome</keyword>
<organism evidence="10 11">
    <name type="scientific">Thorsellia anophelis DSM 18579</name>
    <dbReference type="NCBI Taxonomy" id="1123402"/>
    <lineage>
        <taxon>Bacteria</taxon>
        <taxon>Pseudomonadati</taxon>
        <taxon>Pseudomonadota</taxon>
        <taxon>Gammaproteobacteria</taxon>
        <taxon>Enterobacterales</taxon>
        <taxon>Thorselliaceae</taxon>
        <taxon>Thorsellia</taxon>
    </lineage>
</organism>
<evidence type="ECO:0000256" key="1">
    <source>
        <dbReference type="ARBA" id="ARBA00004651"/>
    </source>
</evidence>
<keyword evidence="4" id="KW-1003">Cell membrane</keyword>